<dbReference type="EMBL" id="PVNO01000002">
    <property type="protein sequence ID" value="PRO70676.1"/>
    <property type="molecule type" value="Genomic_DNA"/>
</dbReference>
<protein>
    <submittedName>
        <fullName evidence="2">Uncharacterized protein</fullName>
    </submittedName>
</protein>
<evidence type="ECO:0000256" key="1">
    <source>
        <dbReference type="SAM" id="MobiDB-lite"/>
    </source>
</evidence>
<name>A0ABX5CW43_9ALTE</name>
<feature type="compositionally biased region" description="Basic residues" evidence="1">
    <location>
        <begin position="39"/>
        <end position="49"/>
    </location>
</feature>
<dbReference type="Proteomes" id="UP000239539">
    <property type="component" value="Unassembled WGS sequence"/>
</dbReference>
<organism evidence="2 3">
    <name type="scientific">Alteromonas gracilis</name>
    <dbReference type="NCBI Taxonomy" id="1479524"/>
    <lineage>
        <taxon>Bacteria</taxon>
        <taxon>Pseudomonadati</taxon>
        <taxon>Pseudomonadota</taxon>
        <taxon>Gammaproteobacteria</taxon>
        <taxon>Alteromonadales</taxon>
        <taxon>Alteromonadaceae</taxon>
        <taxon>Alteromonas/Salinimonas group</taxon>
        <taxon>Alteromonas</taxon>
    </lineage>
</organism>
<keyword evidence="3" id="KW-1185">Reference proteome</keyword>
<reference evidence="3" key="1">
    <citation type="journal article" date="2020" name="Int. J. Syst. Evol. Microbiol.">
        <title>Alteromonas alba sp. nov., a marine bacterium isolated from the seawater of the West Pacific Ocean.</title>
        <authorList>
            <person name="Sun C."/>
            <person name="Wu Y.-H."/>
            <person name="Xamxidin M."/>
            <person name="Cheng H."/>
            <person name="Xu X.-W."/>
        </authorList>
    </citation>
    <scope>NUCLEOTIDE SEQUENCE [LARGE SCALE GENOMIC DNA]</scope>
    <source>
        <strain evidence="3">9a2</strain>
    </source>
</reference>
<evidence type="ECO:0000313" key="3">
    <source>
        <dbReference type="Proteomes" id="UP000239539"/>
    </source>
</evidence>
<accession>A0ABX5CW43</accession>
<proteinExistence type="predicted"/>
<comment type="caution">
    <text evidence="2">The sequence shown here is derived from an EMBL/GenBank/DDBJ whole genome shotgun (WGS) entry which is preliminary data.</text>
</comment>
<sequence length="161" mass="16980">MLFLMASLVSSGNAVSYEHAHLTPNAEVVKTSPHDGNSHKHGKASHGAHHAAFSDNVTTSPKPLSTHCQQQGMLSQNVGSINDTEVTSQVIVDLEADMACCKDDCQCPAGHCFNTGASALLQPAIQTHIAVATMAAITPILGQHSTLHFGQFRPPKSLFTA</sequence>
<feature type="region of interest" description="Disordered" evidence="1">
    <location>
        <begin position="28"/>
        <end position="62"/>
    </location>
</feature>
<gene>
    <name evidence="2" type="ORF">C6Y39_01595</name>
</gene>
<evidence type="ECO:0000313" key="2">
    <source>
        <dbReference type="EMBL" id="PRO70676.1"/>
    </source>
</evidence>